<comment type="caution">
    <text evidence="1">The sequence shown here is derived from an EMBL/GenBank/DDBJ whole genome shotgun (WGS) entry which is preliminary data.</text>
</comment>
<protein>
    <submittedName>
        <fullName evidence="1">Uncharacterized protein</fullName>
    </submittedName>
</protein>
<organism evidence="1">
    <name type="scientific">Tanacetum cinerariifolium</name>
    <name type="common">Dalmatian daisy</name>
    <name type="synonym">Chrysanthemum cinerariifolium</name>
    <dbReference type="NCBI Taxonomy" id="118510"/>
    <lineage>
        <taxon>Eukaryota</taxon>
        <taxon>Viridiplantae</taxon>
        <taxon>Streptophyta</taxon>
        <taxon>Embryophyta</taxon>
        <taxon>Tracheophyta</taxon>
        <taxon>Spermatophyta</taxon>
        <taxon>Magnoliopsida</taxon>
        <taxon>eudicotyledons</taxon>
        <taxon>Gunneridae</taxon>
        <taxon>Pentapetalae</taxon>
        <taxon>asterids</taxon>
        <taxon>campanulids</taxon>
        <taxon>Asterales</taxon>
        <taxon>Asteraceae</taxon>
        <taxon>Asteroideae</taxon>
        <taxon>Anthemideae</taxon>
        <taxon>Anthemidinae</taxon>
        <taxon>Tanacetum</taxon>
    </lineage>
</organism>
<name>A0A699S297_TANCI</name>
<feature type="non-terminal residue" evidence="1">
    <location>
        <position position="1"/>
    </location>
</feature>
<dbReference type="AlphaFoldDB" id="A0A699S297"/>
<sequence length="72" mass="7467">STNFPYPPKIAEAAECALLEVVSIQPNKVARLTVSASAPATSLPVGKTFGWTSALKESELQGLVPDVSPTLA</sequence>
<reference evidence="1" key="1">
    <citation type="journal article" date="2019" name="Sci. Rep.">
        <title>Draft genome of Tanacetum cinerariifolium, the natural source of mosquito coil.</title>
        <authorList>
            <person name="Yamashiro T."/>
            <person name="Shiraishi A."/>
            <person name="Satake H."/>
            <person name="Nakayama K."/>
        </authorList>
    </citation>
    <scope>NUCLEOTIDE SEQUENCE</scope>
</reference>
<proteinExistence type="predicted"/>
<accession>A0A699S297</accession>
<dbReference type="EMBL" id="BKCJ011132029">
    <property type="protein sequence ID" value="GFC91477.1"/>
    <property type="molecule type" value="Genomic_DNA"/>
</dbReference>
<evidence type="ECO:0000313" key="1">
    <source>
        <dbReference type="EMBL" id="GFC91477.1"/>
    </source>
</evidence>
<gene>
    <name evidence="1" type="ORF">Tci_863447</name>
</gene>